<reference evidence="2 3" key="1">
    <citation type="submission" date="2017-02" db="EMBL/GenBank/DDBJ databases">
        <title>Draft Genome Sequences of 'Candidatus Synechococcus spongiarum', Cyanobacterial Symbionts of the Mediterranean Sponge Aplysina aerophoba from two locations.</title>
        <authorList>
            <person name="Slaby B.M."/>
            <person name="Hentschel U."/>
        </authorList>
    </citation>
    <scope>NUCLEOTIDE SEQUENCE [LARGE SCALE GENOMIC DNA]</scope>
    <source>
        <strain evidence="2">LMB bulk15M</strain>
    </source>
</reference>
<feature type="domain" description="Endonuclease GajA/Old nuclease/RecF-like AAA" evidence="1">
    <location>
        <begin position="1"/>
        <end position="49"/>
    </location>
</feature>
<dbReference type="Pfam" id="PF13175">
    <property type="entry name" value="AAA_15"/>
    <property type="match status" value="1"/>
</dbReference>
<comment type="caution">
    <text evidence="2">The sequence shown here is derived from an EMBL/GenBank/DDBJ whole genome shotgun (WGS) entry which is preliminary data.</text>
</comment>
<accession>A0A1T1D464</accession>
<evidence type="ECO:0000313" key="2">
    <source>
        <dbReference type="EMBL" id="OOV35655.1"/>
    </source>
</evidence>
<dbReference type="AlphaFoldDB" id="A0A1T1D464"/>
<dbReference type="SUPFAM" id="SSF52540">
    <property type="entry name" value="P-loop containing nucleoside triphosphate hydrolases"/>
    <property type="match status" value="1"/>
</dbReference>
<keyword evidence="3" id="KW-1185">Reference proteome</keyword>
<dbReference type="EMBL" id="MWLD01000002">
    <property type="protein sequence ID" value="OOV35655.1"/>
    <property type="molecule type" value="Genomic_DNA"/>
</dbReference>
<dbReference type="Gene3D" id="3.40.50.300">
    <property type="entry name" value="P-loop containing nucleotide triphosphate hydrolases"/>
    <property type="match status" value="1"/>
</dbReference>
<gene>
    <name evidence="2" type="ORF">BV61_00110</name>
</gene>
<protein>
    <recommendedName>
        <fullName evidence="1">Endonuclease GajA/Old nuclease/RecF-like AAA domain-containing protein</fullName>
    </recommendedName>
</protein>
<organism evidence="2 3">
    <name type="scientific">Candidatus Synechococcus spongiarum LMB bulk15M</name>
    <dbReference type="NCBI Taxonomy" id="1943582"/>
    <lineage>
        <taxon>Bacteria</taxon>
        <taxon>Bacillati</taxon>
        <taxon>Cyanobacteriota</taxon>
        <taxon>Cyanophyceae</taxon>
        <taxon>Synechococcales</taxon>
        <taxon>Synechococcaceae</taxon>
        <taxon>Synechococcus</taxon>
    </lineage>
</organism>
<proteinExistence type="predicted"/>
<dbReference type="InterPro" id="IPR041685">
    <property type="entry name" value="AAA_GajA/Old/RecF-like"/>
</dbReference>
<evidence type="ECO:0000313" key="3">
    <source>
        <dbReference type="Proteomes" id="UP000242636"/>
    </source>
</evidence>
<evidence type="ECO:0000259" key="1">
    <source>
        <dbReference type="Pfam" id="PF13175"/>
    </source>
</evidence>
<sequence length="72" mass="7975">MLQTLHLRGFRGFDSYRLTGLARVNLVVGKNNCGKTSILEAIELLVSECRRQRSLAAVVEVDLVGQGRHVLP</sequence>
<dbReference type="InterPro" id="IPR027417">
    <property type="entry name" value="P-loop_NTPase"/>
</dbReference>
<dbReference type="Proteomes" id="UP000242636">
    <property type="component" value="Unassembled WGS sequence"/>
</dbReference>
<name>A0A1T1D464_9SYNE</name>